<evidence type="ECO:0000313" key="1">
    <source>
        <dbReference type="EMBL" id="AKH47241.1"/>
    </source>
</evidence>
<organism evidence="1">
    <name type="scientific">uncultured marine virus</name>
    <dbReference type="NCBI Taxonomy" id="186617"/>
    <lineage>
        <taxon>Viruses</taxon>
        <taxon>environmental samples</taxon>
    </lineage>
</organism>
<name>A0A0F7L8C1_9VIRU</name>
<proteinExistence type="predicted"/>
<reference evidence="1" key="2">
    <citation type="submission" date="2015-03" db="EMBL/GenBank/DDBJ databases">
        <authorList>
            <person name="Chow C.-E.T."/>
            <person name="Winget D.M."/>
            <person name="White R.A.III."/>
            <person name="Hallam S.J."/>
            <person name="Suttle C.A."/>
        </authorList>
    </citation>
    <scope>NUCLEOTIDE SEQUENCE</scope>
    <source>
        <strain evidence="1">Anoxic2_5</strain>
    </source>
</reference>
<protein>
    <submittedName>
        <fullName evidence="1">Uncharacterized protein</fullName>
    </submittedName>
</protein>
<sequence length="62" mass="6703">MPSHLPRAAHVHSVGRVQEGRFAELAHLPELVRVQPVSGVLGEAHGQVAGHRTAWTAQHPQC</sequence>
<reference evidence="1" key="1">
    <citation type="journal article" date="2015" name="Front. Microbiol.">
        <title>Combining genomic sequencing methods to explore viral diversity and reveal potential virus-host interactions.</title>
        <authorList>
            <person name="Chow C.E."/>
            <person name="Winget D.M."/>
            <person name="White R.A.III."/>
            <person name="Hallam S.J."/>
            <person name="Suttle C.A."/>
        </authorList>
    </citation>
    <scope>NUCLEOTIDE SEQUENCE</scope>
    <source>
        <strain evidence="1">Anoxic2_5</strain>
    </source>
</reference>
<dbReference type="EMBL" id="KR029589">
    <property type="protein sequence ID" value="AKH47241.1"/>
    <property type="molecule type" value="Genomic_DNA"/>
</dbReference>
<accession>A0A0F7L8C1</accession>